<name>A0ABT4V4Y8_9PSEU</name>
<keyword evidence="1" id="KW-0805">Transcription regulation</keyword>
<dbReference type="InterPro" id="IPR011663">
    <property type="entry name" value="UTRA"/>
</dbReference>
<dbReference type="SMART" id="SM00345">
    <property type="entry name" value="HTH_GNTR"/>
    <property type="match status" value="1"/>
</dbReference>
<dbReference type="PROSITE" id="PS50949">
    <property type="entry name" value="HTH_GNTR"/>
    <property type="match status" value="1"/>
</dbReference>
<evidence type="ECO:0000313" key="6">
    <source>
        <dbReference type="Proteomes" id="UP001210380"/>
    </source>
</evidence>
<evidence type="ECO:0000259" key="4">
    <source>
        <dbReference type="PROSITE" id="PS50949"/>
    </source>
</evidence>
<dbReference type="SUPFAM" id="SSF64288">
    <property type="entry name" value="Chorismate lyase-like"/>
    <property type="match status" value="1"/>
</dbReference>
<dbReference type="Gene3D" id="3.40.1410.10">
    <property type="entry name" value="Chorismate lyase-like"/>
    <property type="match status" value="1"/>
</dbReference>
<dbReference type="Pfam" id="PF00392">
    <property type="entry name" value="GntR"/>
    <property type="match status" value="1"/>
</dbReference>
<dbReference type="SMART" id="SM00866">
    <property type="entry name" value="UTRA"/>
    <property type="match status" value="1"/>
</dbReference>
<keyword evidence="2" id="KW-0238">DNA-binding</keyword>
<dbReference type="InterPro" id="IPR000524">
    <property type="entry name" value="Tscrpt_reg_HTH_GntR"/>
</dbReference>
<dbReference type="InterPro" id="IPR028978">
    <property type="entry name" value="Chorismate_lyase_/UTRA_dom_sf"/>
</dbReference>
<evidence type="ECO:0000313" key="5">
    <source>
        <dbReference type="EMBL" id="MDA3629009.1"/>
    </source>
</evidence>
<keyword evidence="3" id="KW-0804">Transcription</keyword>
<dbReference type="InterPro" id="IPR036390">
    <property type="entry name" value="WH_DNA-bd_sf"/>
</dbReference>
<protein>
    <submittedName>
        <fullName evidence="5">GntR family transcriptional regulator</fullName>
    </submittedName>
</protein>
<organism evidence="5 6">
    <name type="scientific">Saccharopolyspora oryzae</name>
    <dbReference type="NCBI Taxonomy" id="2997343"/>
    <lineage>
        <taxon>Bacteria</taxon>
        <taxon>Bacillati</taxon>
        <taxon>Actinomycetota</taxon>
        <taxon>Actinomycetes</taxon>
        <taxon>Pseudonocardiales</taxon>
        <taxon>Pseudonocardiaceae</taxon>
        <taxon>Saccharopolyspora</taxon>
    </lineage>
</organism>
<dbReference type="Gene3D" id="1.10.10.10">
    <property type="entry name" value="Winged helix-like DNA-binding domain superfamily/Winged helix DNA-binding domain"/>
    <property type="match status" value="1"/>
</dbReference>
<dbReference type="RefSeq" id="WP_270951961.1">
    <property type="nucleotide sequence ID" value="NZ_JAQGLA010000057.1"/>
</dbReference>
<sequence>MVTRIDRSSPLPFYHQLKQIVVSDIKRRGMSPGDRLPGDHELCETYDVSRTVVRQALADLEAEGVIERIKGRGTFVSKPKIAEGLVRSLTGLYADVAARGSSLRSDVRRMEVVPADEQIAADLDLAPGSPVIVIERLRFVDDEPWVFTVTHLPHHIAPGLEHEDLTTQSLYTLLEQHYGVQLKRGRRSVEATKASAELAADLDIPDGDPVLLLRSTSFGVDDRPVEMFVAFHRGDRSRFDVDLESSTTSSPNTLMRVTA</sequence>
<dbReference type="CDD" id="cd07377">
    <property type="entry name" value="WHTH_GntR"/>
    <property type="match status" value="1"/>
</dbReference>
<dbReference type="Pfam" id="PF07702">
    <property type="entry name" value="UTRA"/>
    <property type="match status" value="1"/>
</dbReference>
<evidence type="ECO:0000256" key="1">
    <source>
        <dbReference type="ARBA" id="ARBA00023015"/>
    </source>
</evidence>
<dbReference type="InterPro" id="IPR050679">
    <property type="entry name" value="Bact_HTH_transcr_reg"/>
</dbReference>
<proteinExistence type="predicted"/>
<keyword evidence="6" id="KW-1185">Reference proteome</keyword>
<dbReference type="InterPro" id="IPR036388">
    <property type="entry name" value="WH-like_DNA-bd_sf"/>
</dbReference>
<dbReference type="PANTHER" id="PTHR44846:SF1">
    <property type="entry name" value="MANNOSYL-D-GLYCERATE TRANSPORT_METABOLISM SYSTEM REPRESSOR MNGR-RELATED"/>
    <property type="match status" value="1"/>
</dbReference>
<dbReference type="PRINTS" id="PR00035">
    <property type="entry name" value="HTHGNTR"/>
</dbReference>
<evidence type="ECO:0000256" key="3">
    <source>
        <dbReference type="ARBA" id="ARBA00023163"/>
    </source>
</evidence>
<evidence type="ECO:0000256" key="2">
    <source>
        <dbReference type="ARBA" id="ARBA00023125"/>
    </source>
</evidence>
<feature type="domain" description="HTH gntR-type" evidence="4">
    <location>
        <begin position="11"/>
        <end position="79"/>
    </location>
</feature>
<dbReference type="SUPFAM" id="SSF46785">
    <property type="entry name" value="Winged helix' DNA-binding domain"/>
    <property type="match status" value="1"/>
</dbReference>
<accession>A0ABT4V4Y8</accession>
<dbReference type="PANTHER" id="PTHR44846">
    <property type="entry name" value="MANNOSYL-D-GLYCERATE TRANSPORT/METABOLISM SYSTEM REPRESSOR MNGR-RELATED"/>
    <property type="match status" value="1"/>
</dbReference>
<dbReference type="EMBL" id="JAQGLA010000057">
    <property type="protein sequence ID" value="MDA3629009.1"/>
    <property type="molecule type" value="Genomic_DNA"/>
</dbReference>
<comment type="caution">
    <text evidence="5">The sequence shown here is derived from an EMBL/GenBank/DDBJ whole genome shotgun (WGS) entry which is preliminary data.</text>
</comment>
<dbReference type="Proteomes" id="UP001210380">
    <property type="component" value="Unassembled WGS sequence"/>
</dbReference>
<gene>
    <name evidence="5" type="ORF">OU415_26485</name>
</gene>
<reference evidence="5 6" key="1">
    <citation type="submission" date="2022-11" db="EMBL/GenBank/DDBJ databases">
        <title>Draft genome sequence of Saccharopolyspora sp. WRP15-2 isolated from rhizosphere soils of wild rice in Thailand.</title>
        <authorList>
            <person name="Duangmal K."/>
            <person name="Kammanee S."/>
            <person name="Muangham S."/>
        </authorList>
    </citation>
    <scope>NUCLEOTIDE SEQUENCE [LARGE SCALE GENOMIC DNA]</scope>
    <source>
        <strain evidence="5 6">WRP15-2</strain>
    </source>
</reference>